<dbReference type="AlphaFoldDB" id="A0A9J7HFZ8"/>
<dbReference type="OMA" id="CGEWAAD"/>
<reference evidence="2" key="2">
    <citation type="submission" date="2025-08" db="UniProtKB">
        <authorList>
            <consortium name="RefSeq"/>
        </authorList>
    </citation>
    <scope>IDENTIFICATION</scope>
    <source>
        <strain evidence="2">S238N-H82</strain>
        <tissue evidence="2">Testes</tissue>
    </source>
</reference>
<protein>
    <submittedName>
        <fullName evidence="2">Uncharacterized protein LOC118404092</fullName>
    </submittedName>
</protein>
<dbReference type="GeneID" id="118404092"/>
<dbReference type="OrthoDB" id="10059355at2759"/>
<proteinExistence type="predicted"/>
<dbReference type="RefSeq" id="XP_035658944.1">
    <property type="nucleotide sequence ID" value="XM_035803051.1"/>
</dbReference>
<accession>A0A9J7HFZ8</accession>
<dbReference type="KEGG" id="bfo:118404092"/>
<sequence>MFTRSFKILDRLARQHSTFRDGGLPWNKYGTAVGAVISTGASLVAMYSAYDSRKNLEAHSRKEFGRAFAELQNDFYTTEMNRVQRKLYNLKRRADNEGRSWDDVCGEWAADDLTLSLTPPEKLTKEQKIRLKEVEEIGEASRTWTAFFNKFRSLYKRGVISDEDVKQHNFPSEGQMKGYVTVVDPILQACSVVFVGNVKIPEYSQAEIAGFLSTTFLDGRYILTEEKLRERHDKYMLLREQVLENMKPEAQKEREKWYQWP</sequence>
<name>A0A9J7HFZ8_BRAFL</name>
<gene>
    <name evidence="2" type="primary">LOC118404092</name>
</gene>
<keyword evidence="1" id="KW-1185">Reference proteome</keyword>
<evidence type="ECO:0000313" key="1">
    <source>
        <dbReference type="Proteomes" id="UP000001554"/>
    </source>
</evidence>
<reference evidence="1" key="1">
    <citation type="journal article" date="2020" name="Nat. Ecol. Evol.">
        <title>Deeply conserved synteny resolves early events in vertebrate evolution.</title>
        <authorList>
            <person name="Simakov O."/>
            <person name="Marletaz F."/>
            <person name="Yue J.X."/>
            <person name="O'Connell B."/>
            <person name="Jenkins J."/>
            <person name="Brandt A."/>
            <person name="Calef R."/>
            <person name="Tung C.H."/>
            <person name="Huang T.K."/>
            <person name="Schmutz J."/>
            <person name="Satoh N."/>
            <person name="Yu J.K."/>
            <person name="Putnam N.H."/>
            <person name="Green R.E."/>
            <person name="Rokhsar D.S."/>
        </authorList>
    </citation>
    <scope>NUCLEOTIDE SEQUENCE [LARGE SCALE GENOMIC DNA]</scope>
    <source>
        <strain evidence="1">S238N-H82</strain>
    </source>
</reference>
<organism evidence="1 2">
    <name type="scientific">Branchiostoma floridae</name>
    <name type="common">Florida lancelet</name>
    <name type="synonym">Amphioxus</name>
    <dbReference type="NCBI Taxonomy" id="7739"/>
    <lineage>
        <taxon>Eukaryota</taxon>
        <taxon>Metazoa</taxon>
        <taxon>Chordata</taxon>
        <taxon>Cephalochordata</taxon>
        <taxon>Leptocardii</taxon>
        <taxon>Amphioxiformes</taxon>
        <taxon>Branchiostomatidae</taxon>
        <taxon>Branchiostoma</taxon>
    </lineage>
</organism>
<dbReference type="Proteomes" id="UP000001554">
    <property type="component" value="Chromosome 17"/>
</dbReference>
<evidence type="ECO:0000313" key="2">
    <source>
        <dbReference type="RefSeq" id="XP_035658944.1"/>
    </source>
</evidence>